<evidence type="ECO:0000313" key="2">
    <source>
        <dbReference type="EMBL" id="ORC86451.1"/>
    </source>
</evidence>
<dbReference type="RefSeq" id="XP_028880517.1">
    <property type="nucleotide sequence ID" value="XM_029028198.1"/>
</dbReference>
<feature type="compositionally biased region" description="Low complexity" evidence="1">
    <location>
        <begin position="224"/>
        <end position="234"/>
    </location>
</feature>
<feature type="compositionally biased region" description="Low complexity" evidence="1">
    <location>
        <begin position="699"/>
        <end position="729"/>
    </location>
</feature>
<feature type="compositionally biased region" description="Low complexity" evidence="1">
    <location>
        <begin position="260"/>
        <end position="280"/>
    </location>
</feature>
<gene>
    <name evidence="2" type="ORF">TM35_000281670</name>
</gene>
<feature type="compositionally biased region" description="Basic and acidic residues" evidence="1">
    <location>
        <begin position="151"/>
        <end position="168"/>
    </location>
</feature>
<feature type="compositionally biased region" description="Acidic residues" evidence="1">
    <location>
        <begin position="209"/>
        <end position="223"/>
    </location>
</feature>
<feature type="compositionally biased region" description="Basic and acidic residues" evidence="1">
    <location>
        <begin position="738"/>
        <end position="751"/>
    </location>
</feature>
<dbReference type="GeneID" id="39987978"/>
<dbReference type="OrthoDB" id="273611at2759"/>
<accession>A0A1X0NPB9</accession>
<feature type="compositionally biased region" description="Basic residues" evidence="1">
    <location>
        <begin position="140"/>
        <end position="150"/>
    </location>
</feature>
<comment type="caution">
    <text evidence="2">The sequence shown here is derived from an EMBL/GenBank/DDBJ whole genome shotgun (WGS) entry which is preliminary data.</text>
</comment>
<evidence type="ECO:0000256" key="1">
    <source>
        <dbReference type="SAM" id="MobiDB-lite"/>
    </source>
</evidence>
<dbReference type="VEuPathDB" id="TriTrypDB:TM35_000281670"/>
<protein>
    <submittedName>
        <fullName evidence="2">Uncharacterized protein</fullName>
    </submittedName>
</protein>
<feature type="region of interest" description="Disordered" evidence="1">
    <location>
        <begin position="405"/>
        <end position="424"/>
    </location>
</feature>
<proteinExistence type="predicted"/>
<keyword evidence="3" id="KW-1185">Reference proteome</keyword>
<feature type="compositionally biased region" description="Basic residues" evidence="1">
    <location>
        <begin position="169"/>
        <end position="178"/>
    </location>
</feature>
<feature type="region of interest" description="Disordered" evidence="1">
    <location>
        <begin position="695"/>
        <end position="751"/>
    </location>
</feature>
<name>A0A1X0NPB9_9TRYP</name>
<dbReference type="Proteomes" id="UP000192257">
    <property type="component" value="Unassembled WGS sequence"/>
</dbReference>
<dbReference type="CDD" id="cd05162">
    <property type="entry name" value="PWWP"/>
    <property type="match status" value="1"/>
</dbReference>
<reference evidence="2 3" key="1">
    <citation type="submission" date="2017-03" db="EMBL/GenBank/DDBJ databases">
        <title>An alternative strategy for trypanosome survival in the mammalian bloodstream revealed through genome and transcriptome analysis of the ubiquitous bovine parasite Trypanosoma (Megatrypanum) theileri.</title>
        <authorList>
            <person name="Kelly S."/>
            <person name="Ivens A."/>
            <person name="Mott A."/>
            <person name="O'Neill E."/>
            <person name="Emms D."/>
            <person name="Macleod O."/>
            <person name="Voorheis P."/>
            <person name="Matthews J."/>
            <person name="Matthews K."/>
            <person name="Carrington M."/>
        </authorList>
    </citation>
    <scope>NUCLEOTIDE SEQUENCE [LARGE SCALE GENOMIC DNA]</scope>
    <source>
        <strain evidence="2">Edinburgh</strain>
    </source>
</reference>
<dbReference type="EMBL" id="NBCO01000028">
    <property type="protein sequence ID" value="ORC86451.1"/>
    <property type="molecule type" value="Genomic_DNA"/>
</dbReference>
<feature type="compositionally biased region" description="Basic and acidic residues" evidence="1">
    <location>
        <begin position="125"/>
        <end position="139"/>
    </location>
</feature>
<feature type="region of interest" description="Disordered" evidence="1">
    <location>
        <begin position="837"/>
        <end position="902"/>
    </location>
</feature>
<organism evidence="2 3">
    <name type="scientific">Trypanosoma theileri</name>
    <dbReference type="NCBI Taxonomy" id="67003"/>
    <lineage>
        <taxon>Eukaryota</taxon>
        <taxon>Discoba</taxon>
        <taxon>Euglenozoa</taxon>
        <taxon>Kinetoplastea</taxon>
        <taxon>Metakinetoplastina</taxon>
        <taxon>Trypanosomatida</taxon>
        <taxon>Trypanosomatidae</taxon>
        <taxon>Trypanosoma</taxon>
    </lineage>
</organism>
<feature type="compositionally biased region" description="Basic and acidic residues" evidence="1">
    <location>
        <begin position="235"/>
        <end position="246"/>
    </location>
</feature>
<sequence length="902" mass="100761">MSTTPEAAVAATMSLRWAKCGDVYYAALLVPNEEAPIPVESGHAFVIFLGDETGAALPLADIEPYNPHDITRTSHPEAAAGVLIAQQLIAGAEAAAAAAAGEGEGGEQEQQNEEEEEWVKGMMAQRDHSQSLHEGSQGKKKEKKSKSKKDKHADKNDGKDEEREELMTRRLRQKKGRRHDSEEEEDNEEEDALLLPNAGSKRSRREREEEPEEEEEEDDDDDTNTNSTSSSEISSEGRDQQNRWDEMAEDLNITSPSRMNGRTRGSTNNNNKRSTGSTSAATASQQIALYGSTNVTPFLAEIHHHYLKAIVEASESDRLVSIQECDLVRAVEQELRSWSAEVGYLEQLLQDVEHEYNSLVSQTSQNDSNNVATVEEEAAAIRNRLSRLKSSFSLERLVREHLHLREKPAERRERKRPVHSSSSAAAVGTTAFIDPSMAYLLDTKAAAAVPRELTHTLAQRYREQRIRRERLLSSQQGLGKTGFTAPVSQVMEKWRRSRELMLIDPCRASQPVSRRYSESLAKVERHALKCLSAYSNSATGAAGRHSVDGLRSAYQQQQQQQQLPFKAPSKLYNFNDLNEGETQLATTPMYQASSSHPYMPNNGMHDDNNNNNDDGDGNDEGQNTFHVPLISPLRTSFDPRATFVVDPAEIMHEKTIAEQLAMKSMQYSQSIFLPSEETAWEGSEAYDAVERKQRTATGRRSISRASSRASSVVSDNTSGYNSANYGNSNKAIISNGGKKSETERKPRSDWRASAKRTILEQLTLYLRGRRGKPAVLNKDQFQFIAKKLLDRAVRSESERTGLSMSLQANNANTPFTKDIELRLRKSVDNYIQRHFAAARTPAQQQQYEQQQGRSADRTAATSMERTTSVRRGALQRADDDDETRSVMGAHPHTTDSPVYDDL</sequence>
<dbReference type="AlphaFoldDB" id="A0A1X0NPB9"/>
<feature type="compositionally biased region" description="Acidic residues" evidence="1">
    <location>
        <begin position="104"/>
        <end position="117"/>
    </location>
</feature>
<feature type="region of interest" description="Disordered" evidence="1">
    <location>
        <begin position="96"/>
        <end position="280"/>
    </location>
</feature>
<feature type="compositionally biased region" description="Acidic residues" evidence="1">
    <location>
        <begin position="182"/>
        <end position="192"/>
    </location>
</feature>
<feature type="region of interest" description="Disordered" evidence="1">
    <location>
        <begin position="591"/>
        <end position="623"/>
    </location>
</feature>
<evidence type="ECO:0000313" key="3">
    <source>
        <dbReference type="Proteomes" id="UP000192257"/>
    </source>
</evidence>